<accession>A0ABR1BGV2</accession>
<organism evidence="1 2">
    <name type="scientific">Polyplax serrata</name>
    <name type="common">Common mouse louse</name>
    <dbReference type="NCBI Taxonomy" id="468196"/>
    <lineage>
        <taxon>Eukaryota</taxon>
        <taxon>Metazoa</taxon>
        <taxon>Ecdysozoa</taxon>
        <taxon>Arthropoda</taxon>
        <taxon>Hexapoda</taxon>
        <taxon>Insecta</taxon>
        <taxon>Pterygota</taxon>
        <taxon>Neoptera</taxon>
        <taxon>Paraneoptera</taxon>
        <taxon>Psocodea</taxon>
        <taxon>Troctomorpha</taxon>
        <taxon>Phthiraptera</taxon>
        <taxon>Anoplura</taxon>
        <taxon>Polyplacidae</taxon>
        <taxon>Polyplax</taxon>
    </lineage>
</organism>
<dbReference type="Proteomes" id="UP001359485">
    <property type="component" value="Unassembled WGS sequence"/>
</dbReference>
<keyword evidence="2" id="KW-1185">Reference proteome</keyword>
<evidence type="ECO:0000313" key="1">
    <source>
        <dbReference type="EMBL" id="KAK6642004.1"/>
    </source>
</evidence>
<protein>
    <submittedName>
        <fullName evidence="1">Uncharacterized protein</fullName>
    </submittedName>
</protein>
<dbReference type="EMBL" id="JAWJWF010000001">
    <property type="protein sequence ID" value="KAK6642004.1"/>
    <property type="molecule type" value="Genomic_DNA"/>
</dbReference>
<gene>
    <name evidence="1" type="ORF">RUM44_013727</name>
</gene>
<name>A0ABR1BGV2_POLSC</name>
<sequence>MFAQITQVGVCGQDEILSARRLDRKTDGPNKTKGDQLTPVDMRACHGWMCKKRPWTIGGLRYKSFCQRRSFSRSSTGTPDVRYTEDGSNTLKLELFLIRHKKLFY</sequence>
<comment type="caution">
    <text evidence="1">The sequence shown here is derived from an EMBL/GenBank/DDBJ whole genome shotgun (WGS) entry which is preliminary data.</text>
</comment>
<proteinExistence type="predicted"/>
<evidence type="ECO:0000313" key="2">
    <source>
        <dbReference type="Proteomes" id="UP001359485"/>
    </source>
</evidence>
<reference evidence="1 2" key="1">
    <citation type="submission" date="2023-09" db="EMBL/GenBank/DDBJ databases">
        <title>Genomes of two closely related lineages of the louse Polyplax serrata with different host specificities.</title>
        <authorList>
            <person name="Martinu J."/>
            <person name="Tarabai H."/>
            <person name="Stefka J."/>
            <person name="Hypsa V."/>
        </authorList>
    </citation>
    <scope>NUCLEOTIDE SEQUENCE [LARGE SCALE GENOMIC DNA]</scope>
    <source>
        <strain evidence="1">98ZLc_SE</strain>
    </source>
</reference>